<accession>A0AAU7DNF9</accession>
<gene>
    <name evidence="2" type="ORF">P8935_02890</name>
</gene>
<sequence length="59" mass="6688">MFSPSHFAAVLLFATFASTVFGITQRETPQKMFRYGLYCFALFVGSAIVLSWVMFLIAR</sequence>
<evidence type="ECO:0000256" key="1">
    <source>
        <dbReference type="SAM" id="Phobius"/>
    </source>
</evidence>
<organism evidence="2">
    <name type="scientific">Telmatobacter sp. DSM 110680</name>
    <dbReference type="NCBI Taxonomy" id="3036704"/>
    <lineage>
        <taxon>Bacteria</taxon>
        <taxon>Pseudomonadati</taxon>
        <taxon>Acidobacteriota</taxon>
        <taxon>Terriglobia</taxon>
        <taxon>Terriglobales</taxon>
        <taxon>Acidobacteriaceae</taxon>
        <taxon>Telmatobacter</taxon>
    </lineage>
</organism>
<dbReference type="AlphaFoldDB" id="A0AAU7DNF9"/>
<reference evidence="2" key="1">
    <citation type="submission" date="2023-03" db="EMBL/GenBank/DDBJ databases">
        <title>Edaphobacter sp.</title>
        <authorList>
            <person name="Huber K.J."/>
            <person name="Papendorf J."/>
            <person name="Pilke C."/>
            <person name="Bunk B."/>
            <person name="Sproeer C."/>
            <person name="Pester M."/>
        </authorList>
    </citation>
    <scope>NUCLEOTIDE SEQUENCE</scope>
    <source>
        <strain evidence="2">DSM 110680</strain>
    </source>
</reference>
<dbReference type="RefSeq" id="WP_348263510.1">
    <property type="nucleotide sequence ID" value="NZ_CP121196.1"/>
</dbReference>
<keyword evidence="1" id="KW-0812">Transmembrane</keyword>
<keyword evidence="1" id="KW-0472">Membrane</keyword>
<evidence type="ECO:0000313" key="2">
    <source>
        <dbReference type="EMBL" id="XBH18286.1"/>
    </source>
</evidence>
<dbReference type="EMBL" id="CP121196">
    <property type="protein sequence ID" value="XBH18286.1"/>
    <property type="molecule type" value="Genomic_DNA"/>
</dbReference>
<name>A0AAU7DNF9_9BACT</name>
<keyword evidence="1" id="KW-1133">Transmembrane helix</keyword>
<feature type="transmembrane region" description="Helical" evidence="1">
    <location>
        <begin position="32"/>
        <end position="58"/>
    </location>
</feature>
<proteinExistence type="predicted"/>
<protein>
    <submittedName>
        <fullName evidence="2">Uncharacterized protein</fullName>
    </submittedName>
</protein>